<dbReference type="PANTHER" id="PTHR10655:SF17">
    <property type="entry name" value="LYSOPHOSPHOLIPASE-LIKE PROTEIN 1"/>
    <property type="match status" value="1"/>
</dbReference>
<dbReference type="GO" id="GO:0005737">
    <property type="term" value="C:cytoplasm"/>
    <property type="evidence" value="ECO:0007669"/>
    <property type="project" value="TreeGrafter"/>
</dbReference>
<evidence type="ECO:0000259" key="4">
    <source>
        <dbReference type="Pfam" id="PF02230"/>
    </source>
</evidence>
<dbReference type="InterPro" id="IPR029058">
    <property type="entry name" value="AB_hydrolase_fold"/>
</dbReference>
<organism evidence="5">
    <name type="scientific">Odontella aurita</name>
    <dbReference type="NCBI Taxonomy" id="265563"/>
    <lineage>
        <taxon>Eukaryota</taxon>
        <taxon>Sar</taxon>
        <taxon>Stramenopiles</taxon>
        <taxon>Ochrophyta</taxon>
        <taxon>Bacillariophyta</taxon>
        <taxon>Mediophyceae</taxon>
        <taxon>Biddulphiophycidae</taxon>
        <taxon>Eupodiscales</taxon>
        <taxon>Odontellaceae</taxon>
        <taxon>Odontella</taxon>
    </lineage>
</organism>
<dbReference type="InterPro" id="IPR003140">
    <property type="entry name" value="PLipase/COase/thioEstase"/>
</dbReference>
<dbReference type="InterPro" id="IPR050565">
    <property type="entry name" value="LYPA1-2/EST-like"/>
</dbReference>
<accession>A0A7S4HTG5</accession>
<dbReference type="GO" id="GO:0052689">
    <property type="term" value="F:carboxylic ester hydrolase activity"/>
    <property type="evidence" value="ECO:0007669"/>
    <property type="project" value="TreeGrafter"/>
</dbReference>
<evidence type="ECO:0000256" key="2">
    <source>
        <dbReference type="ARBA" id="ARBA00022801"/>
    </source>
</evidence>
<dbReference type="SUPFAM" id="SSF53474">
    <property type="entry name" value="alpha/beta-Hydrolases"/>
    <property type="match status" value="1"/>
</dbReference>
<feature type="signal peptide" evidence="3">
    <location>
        <begin position="1"/>
        <end position="20"/>
    </location>
</feature>
<sequence>MNSSTITTTALLLATHTLLASNHLAMALSAPPPRAVVIFCHGSGDNGHGAKGYVESVAPPFSVSALEDAGVVFEYPSAVPRSYRLMGGDISSVWYDRIGGMDPRNPEDTASIEPSARQLVELIDEVVERRGVPRERVALGGFSMGGGIAIQAAARTGGRLGAVFAMSSYLCEDSRVWFELLPGASKGGAAAKDGRCRAQDDGETNALMTTPVFMSHGEEDDFVLPSWGEQTARRLREGGADVREFERIPRAGHEMIGEELSRLFDFLRAELLDK</sequence>
<feature type="domain" description="Phospholipase/carboxylesterase/thioesterase" evidence="4">
    <location>
        <begin position="27"/>
        <end position="172"/>
    </location>
</feature>
<proteinExistence type="inferred from homology"/>
<evidence type="ECO:0000256" key="1">
    <source>
        <dbReference type="ARBA" id="ARBA00006499"/>
    </source>
</evidence>
<gene>
    <name evidence="5" type="ORF">OAUR00152_LOCUS3770</name>
</gene>
<keyword evidence="3" id="KW-0732">Signal</keyword>
<evidence type="ECO:0000256" key="3">
    <source>
        <dbReference type="SAM" id="SignalP"/>
    </source>
</evidence>
<name>A0A7S4HTG5_9STRA</name>
<dbReference type="GO" id="GO:0008474">
    <property type="term" value="F:palmitoyl-(protein) hydrolase activity"/>
    <property type="evidence" value="ECO:0007669"/>
    <property type="project" value="TreeGrafter"/>
</dbReference>
<dbReference type="AlphaFoldDB" id="A0A7S4HTG5"/>
<feature type="chain" id="PRO_5031521616" description="Phospholipase/carboxylesterase/thioesterase domain-containing protein" evidence="3">
    <location>
        <begin position="21"/>
        <end position="274"/>
    </location>
</feature>
<dbReference type="Pfam" id="PF02230">
    <property type="entry name" value="Abhydrolase_2"/>
    <property type="match status" value="1"/>
</dbReference>
<dbReference type="EMBL" id="HBKQ01005499">
    <property type="protein sequence ID" value="CAE2208861.1"/>
    <property type="molecule type" value="Transcribed_RNA"/>
</dbReference>
<reference evidence="5" key="1">
    <citation type="submission" date="2021-01" db="EMBL/GenBank/DDBJ databases">
        <authorList>
            <person name="Corre E."/>
            <person name="Pelletier E."/>
            <person name="Niang G."/>
            <person name="Scheremetjew M."/>
            <person name="Finn R."/>
            <person name="Kale V."/>
            <person name="Holt S."/>
            <person name="Cochrane G."/>
            <person name="Meng A."/>
            <person name="Brown T."/>
            <person name="Cohen L."/>
        </authorList>
    </citation>
    <scope>NUCLEOTIDE SEQUENCE</scope>
    <source>
        <strain evidence="5">Isolate 1302-5</strain>
    </source>
</reference>
<keyword evidence="2" id="KW-0378">Hydrolase</keyword>
<dbReference type="Gene3D" id="3.40.50.1820">
    <property type="entry name" value="alpha/beta hydrolase"/>
    <property type="match status" value="1"/>
</dbReference>
<evidence type="ECO:0000313" key="5">
    <source>
        <dbReference type="EMBL" id="CAE2208861.1"/>
    </source>
</evidence>
<dbReference type="PANTHER" id="PTHR10655">
    <property type="entry name" value="LYSOPHOSPHOLIPASE-RELATED"/>
    <property type="match status" value="1"/>
</dbReference>
<protein>
    <recommendedName>
        <fullName evidence="4">Phospholipase/carboxylesterase/thioesterase domain-containing protein</fullName>
    </recommendedName>
</protein>
<comment type="similarity">
    <text evidence="1">Belongs to the AB hydrolase superfamily. AB hydrolase 2 family.</text>
</comment>